<dbReference type="GO" id="GO:0010038">
    <property type="term" value="P:response to metal ion"/>
    <property type="evidence" value="ECO:0007669"/>
    <property type="project" value="InterPro"/>
</dbReference>
<dbReference type="InterPro" id="IPR011322">
    <property type="entry name" value="N-reg_PII-like_a/b"/>
</dbReference>
<dbReference type="Pfam" id="PF03091">
    <property type="entry name" value="CutA1"/>
    <property type="match status" value="1"/>
</dbReference>
<dbReference type="GO" id="GO:0005507">
    <property type="term" value="F:copper ion binding"/>
    <property type="evidence" value="ECO:0007669"/>
    <property type="project" value="TreeGrafter"/>
</dbReference>
<protein>
    <recommendedName>
        <fullName evidence="4">Divalent-cation tolerance protein CutA</fullName>
    </recommendedName>
</protein>
<comment type="similarity">
    <text evidence="1">Belongs to the CutA family.</text>
</comment>
<organism evidence="2 3">
    <name type="scientific">Candidatus Niyogibacteria bacterium RIFCSPLOWO2_01_FULL_45_48</name>
    <dbReference type="NCBI Taxonomy" id="1801724"/>
    <lineage>
        <taxon>Bacteria</taxon>
        <taxon>Candidatus Niyogiibacteriota</taxon>
    </lineage>
</organism>
<dbReference type="EMBL" id="MHMQ01000021">
    <property type="protein sequence ID" value="OGZ30379.1"/>
    <property type="molecule type" value="Genomic_DNA"/>
</dbReference>
<proteinExistence type="inferred from homology"/>
<gene>
    <name evidence="2" type="ORF">A2931_00135</name>
</gene>
<dbReference type="InterPro" id="IPR015867">
    <property type="entry name" value="N-reg_PII/ATP_PRibTrfase_C"/>
</dbReference>
<comment type="caution">
    <text evidence="2">The sequence shown here is derived from an EMBL/GenBank/DDBJ whole genome shotgun (WGS) entry which is preliminary data.</text>
</comment>
<evidence type="ECO:0000313" key="2">
    <source>
        <dbReference type="EMBL" id="OGZ30379.1"/>
    </source>
</evidence>
<dbReference type="PANTHER" id="PTHR23419">
    <property type="entry name" value="DIVALENT CATION TOLERANCE CUTA-RELATED"/>
    <property type="match status" value="1"/>
</dbReference>
<sequence>MKKLALIYITNPDKKTASGIALHLLKKRLIACANIFPIESNYRWKGKIANEKEFVIIAKTSEKNFIKTKKEIGRIHPYLVPCIIKIPALVNKKYFGWLAGEIK</sequence>
<dbReference type="Gene3D" id="3.30.70.120">
    <property type="match status" value="1"/>
</dbReference>
<dbReference type="PANTHER" id="PTHR23419:SF8">
    <property type="entry name" value="FI09726P"/>
    <property type="match status" value="1"/>
</dbReference>
<accession>A0A1G2EX44</accession>
<evidence type="ECO:0000256" key="1">
    <source>
        <dbReference type="ARBA" id="ARBA00010169"/>
    </source>
</evidence>
<name>A0A1G2EX44_9BACT</name>
<dbReference type="Proteomes" id="UP000177486">
    <property type="component" value="Unassembled WGS sequence"/>
</dbReference>
<reference evidence="2 3" key="1">
    <citation type="journal article" date="2016" name="Nat. Commun.">
        <title>Thousands of microbial genomes shed light on interconnected biogeochemical processes in an aquifer system.</title>
        <authorList>
            <person name="Anantharaman K."/>
            <person name="Brown C.T."/>
            <person name="Hug L.A."/>
            <person name="Sharon I."/>
            <person name="Castelle C.J."/>
            <person name="Probst A.J."/>
            <person name="Thomas B.C."/>
            <person name="Singh A."/>
            <person name="Wilkins M.J."/>
            <person name="Karaoz U."/>
            <person name="Brodie E.L."/>
            <person name="Williams K.H."/>
            <person name="Hubbard S.S."/>
            <person name="Banfield J.F."/>
        </authorList>
    </citation>
    <scope>NUCLEOTIDE SEQUENCE [LARGE SCALE GENOMIC DNA]</scope>
</reference>
<evidence type="ECO:0008006" key="4">
    <source>
        <dbReference type="Google" id="ProtNLM"/>
    </source>
</evidence>
<dbReference type="InterPro" id="IPR004323">
    <property type="entry name" value="Ion_tolerance_CutA"/>
</dbReference>
<evidence type="ECO:0000313" key="3">
    <source>
        <dbReference type="Proteomes" id="UP000177486"/>
    </source>
</evidence>
<dbReference type="AlphaFoldDB" id="A0A1G2EX44"/>
<dbReference type="SUPFAM" id="SSF54913">
    <property type="entry name" value="GlnB-like"/>
    <property type="match status" value="1"/>
</dbReference>